<dbReference type="RefSeq" id="WP_191695482.1">
    <property type="nucleotide sequence ID" value="NZ_JACSQN010000013.1"/>
</dbReference>
<evidence type="ECO:0000256" key="2">
    <source>
        <dbReference type="ARBA" id="ARBA00023015"/>
    </source>
</evidence>
<keyword evidence="4" id="KW-0804">Transcription</keyword>
<keyword evidence="2" id="KW-0805">Transcription regulation</keyword>
<dbReference type="InterPro" id="IPR050950">
    <property type="entry name" value="HTH-type_LysR_regulators"/>
</dbReference>
<dbReference type="PRINTS" id="PR00039">
    <property type="entry name" value="HTHLYSR"/>
</dbReference>
<proteinExistence type="inferred from homology"/>
<evidence type="ECO:0000256" key="1">
    <source>
        <dbReference type="ARBA" id="ARBA00009437"/>
    </source>
</evidence>
<comment type="caution">
    <text evidence="6">The sequence shown here is derived from an EMBL/GenBank/DDBJ whole genome shotgun (WGS) entry which is preliminary data.</text>
</comment>
<dbReference type="SUPFAM" id="SSF46785">
    <property type="entry name" value="Winged helix' DNA-binding domain"/>
    <property type="match status" value="1"/>
</dbReference>
<dbReference type="Gene3D" id="1.10.10.10">
    <property type="entry name" value="Winged helix-like DNA-binding domain superfamily/Winged helix DNA-binding domain"/>
    <property type="match status" value="1"/>
</dbReference>
<evidence type="ECO:0000256" key="3">
    <source>
        <dbReference type="ARBA" id="ARBA00023125"/>
    </source>
</evidence>
<keyword evidence="3" id="KW-0238">DNA-binding</keyword>
<dbReference type="SUPFAM" id="SSF53850">
    <property type="entry name" value="Periplasmic binding protein-like II"/>
    <property type="match status" value="1"/>
</dbReference>
<dbReference type="CDD" id="cd05466">
    <property type="entry name" value="PBP2_LTTR_substrate"/>
    <property type="match status" value="1"/>
</dbReference>
<evidence type="ECO:0000313" key="6">
    <source>
        <dbReference type="EMBL" id="MBD7985654.1"/>
    </source>
</evidence>
<evidence type="ECO:0000313" key="7">
    <source>
        <dbReference type="Proteomes" id="UP000626786"/>
    </source>
</evidence>
<dbReference type="PANTHER" id="PTHR30419:SF28">
    <property type="entry name" value="HTH-TYPE TRANSCRIPTIONAL REGULATOR BSDA"/>
    <property type="match status" value="1"/>
</dbReference>
<evidence type="ECO:0000256" key="4">
    <source>
        <dbReference type="ARBA" id="ARBA00023163"/>
    </source>
</evidence>
<comment type="similarity">
    <text evidence="1">Belongs to the LysR transcriptional regulatory family.</text>
</comment>
<dbReference type="Pfam" id="PF03466">
    <property type="entry name" value="LysR_substrate"/>
    <property type="match status" value="1"/>
</dbReference>
<dbReference type="EMBL" id="JACSQN010000013">
    <property type="protein sequence ID" value="MBD7985654.1"/>
    <property type="molecule type" value="Genomic_DNA"/>
</dbReference>
<dbReference type="Pfam" id="PF00126">
    <property type="entry name" value="HTH_1"/>
    <property type="match status" value="1"/>
</dbReference>
<dbReference type="Proteomes" id="UP000626786">
    <property type="component" value="Unassembled WGS sequence"/>
</dbReference>
<dbReference type="InterPro" id="IPR005119">
    <property type="entry name" value="LysR_subst-bd"/>
</dbReference>
<dbReference type="PANTHER" id="PTHR30419">
    <property type="entry name" value="HTH-TYPE TRANSCRIPTIONAL REGULATOR YBHD"/>
    <property type="match status" value="1"/>
</dbReference>
<dbReference type="InterPro" id="IPR036388">
    <property type="entry name" value="WH-like_DNA-bd_sf"/>
</dbReference>
<reference evidence="6 7" key="1">
    <citation type="submission" date="2020-08" db="EMBL/GenBank/DDBJ databases">
        <title>A Genomic Blueprint of the Chicken Gut Microbiome.</title>
        <authorList>
            <person name="Gilroy R."/>
            <person name="Ravi A."/>
            <person name="Getino M."/>
            <person name="Pursley I."/>
            <person name="Horton D.L."/>
            <person name="Alikhan N.-F."/>
            <person name="Baker D."/>
            <person name="Gharbi K."/>
            <person name="Hall N."/>
            <person name="Watson M."/>
            <person name="Adriaenssens E.M."/>
            <person name="Foster-Nyarko E."/>
            <person name="Jarju S."/>
            <person name="Secka A."/>
            <person name="Antonio M."/>
            <person name="Oren A."/>
            <person name="Chaudhuri R."/>
            <person name="La Ragione R.M."/>
            <person name="Hildebrand F."/>
            <person name="Pallen M.J."/>
        </authorList>
    </citation>
    <scope>NUCLEOTIDE SEQUENCE [LARGE SCALE GENOMIC DNA]</scope>
    <source>
        <strain evidence="6 7">Sa2YVA2</strain>
    </source>
</reference>
<feature type="domain" description="HTH lysR-type" evidence="5">
    <location>
        <begin position="1"/>
        <end position="58"/>
    </location>
</feature>
<gene>
    <name evidence="6" type="ORF">H9649_13750</name>
</gene>
<evidence type="ECO:0000259" key="5">
    <source>
        <dbReference type="PROSITE" id="PS50931"/>
    </source>
</evidence>
<protein>
    <submittedName>
        <fullName evidence="6">LysR family transcriptional regulator</fullName>
    </submittedName>
</protein>
<organism evidence="6 7">
    <name type="scientific">Sporosarcina quadrami</name>
    <dbReference type="NCBI Taxonomy" id="2762234"/>
    <lineage>
        <taxon>Bacteria</taxon>
        <taxon>Bacillati</taxon>
        <taxon>Bacillota</taxon>
        <taxon>Bacilli</taxon>
        <taxon>Bacillales</taxon>
        <taxon>Caryophanaceae</taxon>
        <taxon>Sporosarcina</taxon>
    </lineage>
</organism>
<name>A0ABR8UD67_9BACL</name>
<accession>A0ABR8UD67</accession>
<dbReference type="InterPro" id="IPR000847">
    <property type="entry name" value="LysR_HTH_N"/>
</dbReference>
<sequence length="296" mass="33763">MDVKQLLYFREIVKQESISKAAEVLHIAQPPLSQQLKKLETELGTVLIHRYRQKWELTETGEVLYDYAEKLLSTMKDIKLQITEIEEGTAGNLRIGVSSSCLNLLIDYVSMYRERFPNVKISVEKGDSAGLLKKLAQKEIEVALLLRLNVADHYDLKALGKQDYVVISPRSWGPVFSSEKVTFKEIADYPFIMLGAMEGHSYYEKISKAFEAENVKPTIVLESKDLTTVIGMVSRGLGISIIPRVAYAFPMEQLNIHELKKFDFHVEPVMIKTKDTRVSKAVSQFWEMVHAIEDFS</sequence>
<dbReference type="InterPro" id="IPR036390">
    <property type="entry name" value="WH_DNA-bd_sf"/>
</dbReference>
<keyword evidence="7" id="KW-1185">Reference proteome</keyword>
<dbReference type="Gene3D" id="3.40.190.290">
    <property type="match status" value="1"/>
</dbReference>
<dbReference type="PROSITE" id="PS50931">
    <property type="entry name" value="HTH_LYSR"/>
    <property type="match status" value="1"/>
</dbReference>